<sequence>MKIKMRLIAASYRQRDVTVELYGRADDGSSVTALYFGFKPYFYYVNPDEECIEKIKNNDEFISMEEKDLFLNGETVKTQKITVKSPWRVPELRKICKCQALAADIPFHHRFIYDFDLGSSLEIEGDELDDERINYSTDHVIKIKNIKNTEAFNPDLKILSFDVENSIKTKEIYVIGYAIYFNNKIETGSITGTEHEILKKFNELIINNDPDIITGYNIDGYDLPLIEERMKYNNIKFGIGRDHLPPKRILDQYWRLHGRVVSDAWWAVKKVVKPKHETLNYVARLLLNDEKENIDRINIESEWEAKKEDVIKYCIKDAYLALEIYRKIRILDMNLYLSAVSKLPLDDVANGGTSTYVDSILIREADKQNIAVPMSAHDFKEESFEGGYVHSIGAGLYDMVIVLDFKSMYPSMIIKYNICFTTLNRNGTIVAPNGARFLSPDIKKGLIPSMLESLMKDRDNIKKQMKSSSGEEKEYLNGLQNAIKVLMNTFYGVLGASFYRFTNPEIGGAITSLGRVTIKNIIDKLESSGHRVIYGDTDSIFIESGKKTKEDAIKFGNELSDRISKEENLVLEFEKIMDPLFSHGAKKRYAGKVIYPDSMAGEILVRGYETRRTDSFDLQSEALSKVFEYILNRDVDGAKRYADELVTKLKNGDNSIPIEKLVISRTVKNFKSYKNADSMANVAAARKLIAMGETFIPGMKVSWIVTNANKTPQEVEPYIDGEPFNKRPDYDYYSRRLQETLNRVLEGLNKEIKVNKNPQTRLDDLFQEKKKTIEDFFK</sequence>
<dbReference type="GO" id="GO:0003677">
    <property type="term" value="F:DNA binding"/>
    <property type="evidence" value="ECO:0007669"/>
    <property type="project" value="UniProtKB-KW"/>
</dbReference>
<gene>
    <name evidence="10" type="ordered locus">PTO0128</name>
</gene>
<evidence type="ECO:0000256" key="7">
    <source>
        <dbReference type="RuleBase" id="RU000442"/>
    </source>
</evidence>
<dbReference type="AlphaFoldDB" id="Q6L2T9"/>
<dbReference type="RefSeq" id="WP_011176929.1">
    <property type="nucleotide sequence ID" value="NC_005877.1"/>
</dbReference>
<dbReference type="InParanoid" id="Q6L2T9"/>
<dbReference type="InterPro" id="IPR023211">
    <property type="entry name" value="DNA_pol_palm_dom_sf"/>
</dbReference>
<dbReference type="InterPro" id="IPR006172">
    <property type="entry name" value="DNA-dir_DNA_pol_B"/>
</dbReference>
<dbReference type="OrthoDB" id="323192at2157"/>
<evidence type="ECO:0000256" key="2">
    <source>
        <dbReference type="ARBA" id="ARBA00022679"/>
    </source>
</evidence>
<keyword evidence="2 7" id="KW-0808">Transferase</keyword>
<evidence type="ECO:0000256" key="5">
    <source>
        <dbReference type="ARBA" id="ARBA00023125"/>
    </source>
</evidence>
<dbReference type="eggNOG" id="arCOG00328">
    <property type="taxonomic scope" value="Archaea"/>
</dbReference>
<dbReference type="InterPro" id="IPR036397">
    <property type="entry name" value="RNaseH_sf"/>
</dbReference>
<dbReference type="GO" id="GO:0000166">
    <property type="term" value="F:nucleotide binding"/>
    <property type="evidence" value="ECO:0007669"/>
    <property type="project" value="InterPro"/>
</dbReference>
<accession>Q6L2T9</accession>
<dbReference type="InterPro" id="IPR006134">
    <property type="entry name" value="DNA-dir_DNA_pol_B_multi_dom"/>
</dbReference>
<dbReference type="GO" id="GO:0006260">
    <property type="term" value="P:DNA replication"/>
    <property type="evidence" value="ECO:0007669"/>
    <property type="project" value="UniProtKB-KW"/>
</dbReference>
<dbReference type="Gene3D" id="1.10.287.690">
    <property type="entry name" value="Helix hairpin bin"/>
    <property type="match status" value="1"/>
</dbReference>
<dbReference type="Gene3D" id="3.30.342.10">
    <property type="entry name" value="DNA Polymerase, chain B, domain 1"/>
    <property type="match status" value="1"/>
</dbReference>
<evidence type="ECO:0000259" key="9">
    <source>
        <dbReference type="Pfam" id="PF03104"/>
    </source>
</evidence>
<keyword evidence="7" id="KW-0235">DNA replication</keyword>
<dbReference type="Pfam" id="PF03104">
    <property type="entry name" value="DNA_pol_B_exo1"/>
    <property type="match status" value="1"/>
</dbReference>
<proteinExistence type="inferred from homology"/>
<dbReference type="Gene3D" id="3.90.1600.10">
    <property type="entry name" value="Palm domain of DNA polymerase"/>
    <property type="match status" value="1"/>
</dbReference>
<evidence type="ECO:0000256" key="3">
    <source>
        <dbReference type="ARBA" id="ARBA00022695"/>
    </source>
</evidence>
<dbReference type="InterPro" id="IPR017964">
    <property type="entry name" value="DNA-dir_DNA_pol_B_CS"/>
</dbReference>
<reference evidence="10 11" key="1">
    <citation type="journal article" date="2004" name="Proc. Natl. Acad. Sci. U.S.A.">
        <title>Genome sequence of Picrophilus torridus and its implications for life around pH 0.</title>
        <authorList>
            <person name="Futterer O."/>
            <person name="Angelov A."/>
            <person name="Liesegang H."/>
            <person name="Gottschalk G."/>
            <person name="Schleper C."/>
            <person name="Schepers B."/>
            <person name="Dock C."/>
            <person name="Antranikian G."/>
            <person name="Liebl W."/>
        </authorList>
    </citation>
    <scope>NUCLEOTIDE SEQUENCE [LARGE SCALE GENOMIC DNA]</scope>
    <source>
        <strain evidence="11">ATCC 700027 / DSM 9790 / JCM 10055 / NBRC 100828</strain>
    </source>
</reference>
<dbReference type="GeneID" id="2844117"/>
<dbReference type="InterPro" id="IPR050240">
    <property type="entry name" value="DNA_pol_type-B"/>
</dbReference>
<dbReference type="InterPro" id="IPR043502">
    <property type="entry name" value="DNA/RNA_pol_sf"/>
</dbReference>
<dbReference type="KEGG" id="pto:PTO0128"/>
<evidence type="ECO:0000256" key="4">
    <source>
        <dbReference type="ARBA" id="ARBA00022932"/>
    </source>
</evidence>
<dbReference type="GO" id="GO:0003887">
    <property type="term" value="F:DNA-directed DNA polymerase activity"/>
    <property type="evidence" value="ECO:0007669"/>
    <property type="project" value="UniProtKB-KW"/>
</dbReference>
<dbReference type="PANTHER" id="PTHR10322">
    <property type="entry name" value="DNA POLYMERASE CATALYTIC SUBUNIT"/>
    <property type="match status" value="1"/>
</dbReference>
<dbReference type="PaxDb" id="263820-PTO0128"/>
<dbReference type="PRINTS" id="PR00106">
    <property type="entry name" value="DNAPOLB"/>
</dbReference>
<dbReference type="InterPro" id="IPR012337">
    <property type="entry name" value="RNaseH-like_sf"/>
</dbReference>
<dbReference type="Proteomes" id="UP000000438">
    <property type="component" value="Chromosome"/>
</dbReference>
<feature type="domain" description="DNA-directed DNA polymerase family B exonuclease" evidence="9">
    <location>
        <begin position="103"/>
        <end position="242"/>
    </location>
</feature>
<dbReference type="InterPro" id="IPR042087">
    <property type="entry name" value="DNA_pol_B_thumb"/>
</dbReference>
<dbReference type="SUPFAM" id="SSF53098">
    <property type="entry name" value="Ribonuclease H-like"/>
    <property type="match status" value="1"/>
</dbReference>
<evidence type="ECO:0000259" key="8">
    <source>
        <dbReference type="Pfam" id="PF00136"/>
    </source>
</evidence>
<dbReference type="Gene3D" id="3.30.420.10">
    <property type="entry name" value="Ribonuclease H-like superfamily/Ribonuclease H"/>
    <property type="match status" value="1"/>
</dbReference>
<dbReference type="EC" id="2.7.7.7" evidence="7"/>
<dbReference type="InterPro" id="IPR006133">
    <property type="entry name" value="DNA-dir_DNA_pol_B_exonuc"/>
</dbReference>
<dbReference type="EMBL" id="AE017261">
    <property type="protein sequence ID" value="AAT42713.1"/>
    <property type="molecule type" value="Genomic_DNA"/>
</dbReference>
<dbReference type="FunCoup" id="Q6L2T9">
    <property type="interactions" value="115"/>
</dbReference>
<protein>
    <recommendedName>
        <fullName evidence="7">DNA polymerase</fullName>
        <ecNumber evidence="7">2.7.7.7</ecNumber>
    </recommendedName>
</protein>
<dbReference type="Pfam" id="PF00136">
    <property type="entry name" value="DNA_pol_B"/>
    <property type="match status" value="1"/>
</dbReference>
<keyword evidence="4 7" id="KW-0239">DNA-directed DNA polymerase</keyword>
<dbReference type="SMART" id="SM00486">
    <property type="entry name" value="POLBc"/>
    <property type="match status" value="1"/>
</dbReference>
<keyword evidence="3 7" id="KW-0548">Nucleotidyltransferase</keyword>
<dbReference type="STRING" id="263820.PTO0128"/>
<dbReference type="CDD" id="cd05160">
    <property type="entry name" value="DEDDy_DNA_polB_exo"/>
    <property type="match status" value="1"/>
</dbReference>
<keyword evidence="5 7" id="KW-0238">DNA-binding</keyword>
<name>Q6L2T9_PICTO</name>
<comment type="similarity">
    <text evidence="1 7">Belongs to the DNA polymerase type-B family.</text>
</comment>
<dbReference type="PANTHER" id="PTHR10322:SF23">
    <property type="entry name" value="DNA POLYMERASE DELTA CATALYTIC SUBUNIT"/>
    <property type="match status" value="1"/>
</dbReference>
<feature type="domain" description="DNA-directed DNA polymerase family B multifunctional" evidence="8">
    <location>
        <begin position="344"/>
        <end position="746"/>
    </location>
</feature>
<dbReference type="HOGENOM" id="CLU_000203_6_0_2"/>
<evidence type="ECO:0000313" key="11">
    <source>
        <dbReference type="Proteomes" id="UP000000438"/>
    </source>
</evidence>
<evidence type="ECO:0000256" key="6">
    <source>
        <dbReference type="ARBA" id="ARBA00049244"/>
    </source>
</evidence>
<evidence type="ECO:0000313" key="10">
    <source>
        <dbReference type="EMBL" id="AAT42713.1"/>
    </source>
</evidence>
<comment type="catalytic activity">
    <reaction evidence="6 7">
        <text>DNA(n) + a 2'-deoxyribonucleoside 5'-triphosphate = DNA(n+1) + diphosphate</text>
        <dbReference type="Rhea" id="RHEA:22508"/>
        <dbReference type="Rhea" id="RHEA-COMP:17339"/>
        <dbReference type="Rhea" id="RHEA-COMP:17340"/>
        <dbReference type="ChEBI" id="CHEBI:33019"/>
        <dbReference type="ChEBI" id="CHEBI:61560"/>
        <dbReference type="ChEBI" id="CHEBI:173112"/>
        <dbReference type="EC" id="2.7.7.7"/>
    </reaction>
</comment>
<organism evidence="10 11">
    <name type="scientific">Picrophilus torridus (strain ATCC 700027 / DSM 9790 / JCM 10055 / NBRC 100828 / KAW 2/3)</name>
    <dbReference type="NCBI Taxonomy" id="1122961"/>
    <lineage>
        <taxon>Archaea</taxon>
        <taxon>Methanobacteriati</taxon>
        <taxon>Thermoplasmatota</taxon>
        <taxon>Thermoplasmata</taxon>
        <taxon>Thermoplasmatales</taxon>
        <taxon>Picrophilaceae</taxon>
        <taxon>Picrophilus</taxon>
    </lineage>
</organism>
<dbReference type="SUPFAM" id="SSF56672">
    <property type="entry name" value="DNA/RNA polymerases"/>
    <property type="match status" value="1"/>
</dbReference>
<dbReference type="PROSITE" id="PS00116">
    <property type="entry name" value="DNA_POLYMERASE_B"/>
    <property type="match status" value="1"/>
</dbReference>
<dbReference type="Gene3D" id="1.10.132.60">
    <property type="entry name" value="DNA polymerase family B, C-terminal domain"/>
    <property type="match status" value="1"/>
</dbReference>
<evidence type="ECO:0000256" key="1">
    <source>
        <dbReference type="ARBA" id="ARBA00005755"/>
    </source>
</evidence>
<dbReference type="CDD" id="cd00145">
    <property type="entry name" value="POLBc"/>
    <property type="match status" value="1"/>
</dbReference>